<sequence>MHCHVTPVSGMPSFYCTFVYAFNEHSLRQVLWRDLVTLNVQSPWIICGDFNCVMAVNERIGAPVRHMEIVDINNCMHGFGMEDVKSVGNLYTWNNKQQGADRVFSKLDRILGNVAWFDCYPSAEACFLPEGHFDHSPSLLTVYPRVNGGRKPSKYFTMWKTSPSFNTIVTDVWNTPINGSKMFCVVSKLKKVKGVLKELNKNGFSDVKAADLSAYHAMIAAQEAMHLAPTDHSLADLELQAIHDYKIKHKIYLDFLAQKAKLAWIKAGDENTALFHQSIRSRQVHNQIYSIHDMRGDWKDQAADVSEAFLNYYKMLLGSVHEGRTSVITQVVHTGPVCQDYHKTILNAPYTVEEVKAALFSIPGIKAPGPDGFGFFFYKDAWHVVGSGVIEAVFGCVEEWLRQILPDLILENQGGFIHGRYIVHNIMVVQDLVRHYGRKGVKPSCLMKIDLQKAYDTVDWSFLKEMLVALDFPEHFVNLVMECVTTPMFSLMINGSMHGFFKSQRGLRQGDPLSPLLFVNCMEYLSRILHKMSSLPQFQYHPRCKDTKLTHLCFVDDLILCCKGEFPSIYLILQAFKLFSDSSGLKANIQKSSIFCHGMVESEVQRVVETSGFTRSSLPFKYLGVPICSKRISTAQCGVLVDKMTSRIKLWSSRNLSYIARMQLVNYVLLSLHMYWAQIFVLPKSDNICCDKKAGGLGFRDVFLWNVANLGKYVWALICNTREKLKSIYSKAELEAMPHYSVKQSRLQTTAKLASIGINNSSSGLICGQGDETHHHLFFDCPYSRQCLTELNTWLDIRMAATDLHLLYRSIRYGRSSKFRKQVYLAAIVAVVYLIWKCRNSVFWDYCIPTVKSTIGALKQAVRSRIQAVMPKYVNRKDCNWFVNL</sequence>
<reference evidence="2" key="1">
    <citation type="journal article" date="2021" name="Nat. Commun.">
        <title>Genomic analyses provide insights into spinach domestication and the genetic basis of agronomic traits.</title>
        <authorList>
            <person name="Cai X."/>
            <person name="Sun X."/>
            <person name="Xu C."/>
            <person name="Sun H."/>
            <person name="Wang X."/>
            <person name="Ge C."/>
            <person name="Zhang Z."/>
            <person name="Wang Q."/>
            <person name="Fei Z."/>
            <person name="Jiao C."/>
            <person name="Wang Q."/>
        </authorList>
    </citation>
    <scope>NUCLEOTIDE SEQUENCE [LARGE SCALE GENOMIC DNA]</scope>
    <source>
        <strain evidence="2">cv. Varoflay</strain>
    </source>
</reference>
<organism evidence="2 3">
    <name type="scientific">Spinacia oleracea</name>
    <name type="common">Spinach</name>
    <dbReference type="NCBI Taxonomy" id="3562"/>
    <lineage>
        <taxon>Eukaryota</taxon>
        <taxon>Viridiplantae</taxon>
        <taxon>Streptophyta</taxon>
        <taxon>Embryophyta</taxon>
        <taxon>Tracheophyta</taxon>
        <taxon>Spermatophyta</taxon>
        <taxon>Magnoliopsida</taxon>
        <taxon>eudicotyledons</taxon>
        <taxon>Gunneridae</taxon>
        <taxon>Pentapetalae</taxon>
        <taxon>Caryophyllales</taxon>
        <taxon>Chenopodiaceae</taxon>
        <taxon>Chenopodioideae</taxon>
        <taxon>Anserineae</taxon>
        <taxon>Spinacia</taxon>
    </lineage>
</organism>
<dbReference type="Gene3D" id="3.60.10.10">
    <property type="entry name" value="Endonuclease/exonuclease/phosphatase"/>
    <property type="match status" value="1"/>
</dbReference>
<dbReference type="Proteomes" id="UP000813463">
    <property type="component" value="Chromosome 6"/>
</dbReference>
<dbReference type="SUPFAM" id="SSF56219">
    <property type="entry name" value="DNase I-like"/>
    <property type="match status" value="1"/>
</dbReference>
<gene>
    <name evidence="3" type="primary">LOC110785931</name>
</gene>
<dbReference type="GeneID" id="110785931"/>
<evidence type="ECO:0000313" key="2">
    <source>
        <dbReference type="Proteomes" id="UP000813463"/>
    </source>
</evidence>
<dbReference type="InterPro" id="IPR026960">
    <property type="entry name" value="RVT-Znf"/>
</dbReference>
<name>A0ABM3QX11_SPIOL</name>
<keyword evidence="2" id="KW-1185">Reference proteome</keyword>
<dbReference type="InterPro" id="IPR000477">
    <property type="entry name" value="RT_dom"/>
</dbReference>
<dbReference type="RefSeq" id="XP_056687903.1">
    <property type="nucleotide sequence ID" value="XM_056831925.1"/>
</dbReference>
<dbReference type="SUPFAM" id="SSF56672">
    <property type="entry name" value="DNA/RNA polymerases"/>
    <property type="match status" value="1"/>
</dbReference>
<dbReference type="PANTHER" id="PTHR33116">
    <property type="entry name" value="REVERSE TRANSCRIPTASE ZINC-BINDING DOMAIN-CONTAINING PROTEIN-RELATED-RELATED"/>
    <property type="match status" value="1"/>
</dbReference>
<dbReference type="CDD" id="cd01650">
    <property type="entry name" value="RT_nLTR_like"/>
    <property type="match status" value="1"/>
</dbReference>
<dbReference type="PANTHER" id="PTHR33116:SF84">
    <property type="entry name" value="RNA-DIRECTED DNA POLYMERASE"/>
    <property type="match status" value="1"/>
</dbReference>
<protein>
    <recommendedName>
        <fullName evidence="1">Reverse transcriptase domain-containing protein</fullName>
    </recommendedName>
</protein>
<dbReference type="InterPro" id="IPR036691">
    <property type="entry name" value="Endo/exonu/phosph_ase_sf"/>
</dbReference>
<dbReference type="Pfam" id="PF00078">
    <property type="entry name" value="RVT_1"/>
    <property type="match status" value="1"/>
</dbReference>
<dbReference type="Pfam" id="PF13966">
    <property type="entry name" value="zf-RVT"/>
    <property type="match status" value="1"/>
</dbReference>
<reference evidence="3" key="2">
    <citation type="submission" date="2025-08" db="UniProtKB">
        <authorList>
            <consortium name="RefSeq"/>
        </authorList>
    </citation>
    <scope>IDENTIFICATION</scope>
    <source>
        <tissue evidence="3">Leaf</tissue>
    </source>
</reference>
<dbReference type="PROSITE" id="PS50878">
    <property type="entry name" value="RT_POL"/>
    <property type="match status" value="1"/>
</dbReference>
<feature type="domain" description="Reverse transcriptase" evidence="1">
    <location>
        <begin position="343"/>
        <end position="627"/>
    </location>
</feature>
<evidence type="ECO:0000259" key="1">
    <source>
        <dbReference type="PROSITE" id="PS50878"/>
    </source>
</evidence>
<accession>A0ABM3QX11</accession>
<evidence type="ECO:0000313" key="3">
    <source>
        <dbReference type="RefSeq" id="XP_056687903.1"/>
    </source>
</evidence>
<dbReference type="InterPro" id="IPR043502">
    <property type="entry name" value="DNA/RNA_pol_sf"/>
</dbReference>
<proteinExistence type="predicted"/>